<dbReference type="KEGG" id="blq:L21SP5_01036"/>
<keyword evidence="3" id="KW-1185">Reference proteome</keyword>
<protein>
    <submittedName>
        <fullName evidence="2">Uncharacterized protein</fullName>
    </submittedName>
</protein>
<keyword evidence="1" id="KW-0812">Transmembrane</keyword>
<feature type="transmembrane region" description="Helical" evidence="1">
    <location>
        <begin position="6"/>
        <end position="24"/>
    </location>
</feature>
<organism evidence="2 3">
    <name type="scientific">Salinivirga cyanobacteriivorans</name>
    <dbReference type="NCBI Taxonomy" id="1307839"/>
    <lineage>
        <taxon>Bacteria</taxon>
        <taxon>Pseudomonadati</taxon>
        <taxon>Bacteroidota</taxon>
        <taxon>Bacteroidia</taxon>
        <taxon>Bacteroidales</taxon>
        <taxon>Salinivirgaceae</taxon>
        <taxon>Salinivirga</taxon>
    </lineage>
</organism>
<reference evidence="2 3" key="1">
    <citation type="submission" date="2015-11" db="EMBL/GenBank/DDBJ databases">
        <title>Description and complete genome sequence of a novel strain predominating in hypersaline microbial mats and representing a new family of the Bacteriodetes phylum.</title>
        <authorList>
            <person name="Spring S."/>
            <person name="Bunk B."/>
            <person name="Sproer C."/>
            <person name="Klenk H.-P."/>
        </authorList>
    </citation>
    <scope>NUCLEOTIDE SEQUENCE [LARGE SCALE GENOMIC DNA]</scope>
    <source>
        <strain evidence="2 3">L21-Spi-D4</strain>
    </source>
</reference>
<dbReference type="Proteomes" id="UP000064893">
    <property type="component" value="Chromosome"/>
</dbReference>
<dbReference type="AlphaFoldDB" id="A0A0S2HXD4"/>
<evidence type="ECO:0000313" key="3">
    <source>
        <dbReference type="Proteomes" id="UP000064893"/>
    </source>
</evidence>
<keyword evidence="1" id="KW-1133">Transmembrane helix</keyword>
<keyword evidence="1" id="KW-0472">Membrane</keyword>
<dbReference type="EMBL" id="CP013118">
    <property type="protein sequence ID" value="ALO14703.1"/>
    <property type="molecule type" value="Genomic_DNA"/>
</dbReference>
<accession>A0A0S2HXD4</accession>
<gene>
    <name evidence="2" type="ORF">L21SP5_01036</name>
</gene>
<name>A0A0S2HXD4_9BACT</name>
<evidence type="ECO:0000256" key="1">
    <source>
        <dbReference type="SAM" id="Phobius"/>
    </source>
</evidence>
<proteinExistence type="predicted"/>
<sequence>MPAFFPYLAAAAALVVIIFAIIQYRKSRKENFDKKDY</sequence>
<evidence type="ECO:0000313" key="2">
    <source>
        <dbReference type="EMBL" id="ALO14703.1"/>
    </source>
</evidence>